<gene>
    <name evidence="1" type="ORF">N7449_010354</name>
</gene>
<evidence type="ECO:0000313" key="2">
    <source>
        <dbReference type="Proteomes" id="UP001150942"/>
    </source>
</evidence>
<dbReference type="AlphaFoldDB" id="A0A9W9M326"/>
<accession>A0A9W9M326</accession>
<name>A0A9W9M326_9EURO</name>
<sequence>MNNWLTEDHVLSKFLKFRDKIIHQYGVETVGGIKGLCLDVRQGEASGYCLLDKFYGRRCPSQSEVVRAVETGDIDWNRGSGIRQLQQSLYIL</sequence>
<dbReference type="Proteomes" id="UP001150942">
    <property type="component" value="Unassembled WGS sequence"/>
</dbReference>
<reference evidence="1" key="2">
    <citation type="journal article" date="2023" name="IMA Fungus">
        <title>Comparative genomic study of the Penicillium genus elucidates a diverse pangenome and 15 lateral gene transfer events.</title>
        <authorList>
            <person name="Petersen C."/>
            <person name="Sorensen T."/>
            <person name="Nielsen M.R."/>
            <person name="Sondergaard T.E."/>
            <person name="Sorensen J.L."/>
            <person name="Fitzpatrick D.A."/>
            <person name="Frisvad J.C."/>
            <person name="Nielsen K.L."/>
        </authorList>
    </citation>
    <scope>NUCLEOTIDE SEQUENCE</scope>
    <source>
        <strain evidence="1">IBT 20477</strain>
    </source>
</reference>
<keyword evidence="2" id="KW-1185">Reference proteome</keyword>
<evidence type="ECO:0000313" key="1">
    <source>
        <dbReference type="EMBL" id="KAJ5187360.1"/>
    </source>
</evidence>
<comment type="caution">
    <text evidence="1">The sequence shown here is derived from an EMBL/GenBank/DDBJ whole genome shotgun (WGS) entry which is preliminary data.</text>
</comment>
<organism evidence="1 2">
    <name type="scientific">Penicillium cf. viridicatum</name>
    <dbReference type="NCBI Taxonomy" id="2972119"/>
    <lineage>
        <taxon>Eukaryota</taxon>
        <taxon>Fungi</taxon>
        <taxon>Dikarya</taxon>
        <taxon>Ascomycota</taxon>
        <taxon>Pezizomycotina</taxon>
        <taxon>Eurotiomycetes</taxon>
        <taxon>Eurotiomycetidae</taxon>
        <taxon>Eurotiales</taxon>
        <taxon>Aspergillaceae</taxon>
        <taxon>Penicillium</taxon>
    </lineage>
</organism>
<reference evidence="1" key="1">
    <citation type="submission" date="2022-11" db="EMBL/GenBank/DDBJ databases">
        <authorList>
            <person name="Petersen C."/>
        </authorList>
    </citation>
    <scope>NUCLEOTIDE SEQUENCE</scope>
    <source>
        <strain evidence="1">IBT 20477</strain>
    </source>
</reference>
<proteinExistence type="predicted"/>
<dbReference type="EMBL" id="JAPQKQ010000007">
    <property type="protein sequence ID" value="KAJ5187360.1"/>
    <property type="molecule type" value="Genomic_DNA"/>
</dbReference>
<protein>
    <submittedName>
        <fullName evidence="1">Uncharacterized protein</fullName>
    </submittedName>
</protein>